<dbReference type="Proteomes" id="UP000199586">
    <property type="component" value="Unassembled WGS sequence"/>
</dbReference>
<name>A0A1I5R9Q1_9SPHN</name>
<dbReference type="RefSeq" id="WP_093332060.1">
    <property type="nucleotide sequence ID" value="NZ_FOXP01000003.1"/>
</dbReference>
<evidence type="ECO:0000259" key="2">
    <source>
        <dbReference type="Pfam" id="PF10088"/>
    </source>
</evidence>
<evidence type="ECO:0000313" key="4">
    <source>
        <dbReference type="Proteomes" id="UP000199586"/>
    </source>
</evidence>
<sequence length="586" mass="66858">MIYRVWSTLPTFREVVLAPGMNVILADRADESSDKESRNGLGKTTLLRIIHFCLGSDFSREKVLTHPKLNGVGFGLEIELFGQRVSVLRSTSDAKWVTVTEGANLIPELTQACDLTGEARIPVQYWTDLLGRAMFGLPEKEVEQSAPTFRGLIGYFARVGRQAFNDPFDYVGKQKAWVKRTQIAYLLGLNWRQTYQWHILHTQLTDSKNLIAALNAVEDSHGRESLGDLEATSAALHLRLEGKSQQIASFRVRDDYHYIERQLGQTDRQIHALINENFTDRRLLDHYRESMDELGSYVQGTATNLLRQAGAVFKEESLRSIEDVAAFHHTVYEHRRQFLESETSRIAEQIEARSLQIERLSARKTEFLSILSKEGALDTFLAIQQEYRDLTAECERVDAQLEERRRYERQRDFIELQISQLRIDIRNDFEGRQEVTDAARRSFSTYTGALYDQPGLLIIELSKAGLKFDVAINREGSDGVDQMTVFCFDLTLANAWRAHAMSPSFLIHDSSLFADVDARQKARALKLAAAEAERLGFQYICCLNSDTLPVEHFEDFQIEQFVRLRLSDASPSTRLLGIELPPHLSE</sequence>
<dbReference type="AlphaFoldDB" id="A0A1I5R9Q1"/>
<feature type="coiled-coil region" evidence="1">
    <location>
        <begin position="397"/>
        <end position="424"/>
    </location>
</feature>
<dbReference type="STRING" id="634430.SAMN04488241_103104"/>
<evidence type="ECO:0000256" key="1">
    <source>
        <dbReference type="SAM" id="Coils"/>
    </source>
</evidence>
<dbReference type="EMBL" id="FOXP01000003">
    <property type="protein sequence ID" value="SFP55249.1"/>
    <property type="molecule type" value="Genomic_DNA"/>
</dbReference>
<dbReference type="Pfam" id="PF10088">
    <property type="entry name" value="DUF2326"/>
    <property type="match status" value="1"/>
</dbReference>
<dbReference type="InterPro" id="IPR018760">
    <property type="entry name" value="DUF2326"/>
</dbReference>
<dbReference type="Gene3D" id="3.40.50.300">
    <property type="entry name" value="P-loop containing nucleotide triphosphate hydrolases"/>
    <property type="match status" value="1"/>
</dbReference>
<dbReference type="InterPro" id="IPR027417">
    <property type="entry name" value="P-loop_NTPase"/>
</dbReference>
<gene>
    <name evidence="3" type="ORF">SAMN04488241_103104</name>
</gene>
<keyword evidence="4" id="KW-1185">Reference proteome</keyword>
<evidence type="ECO:0000313" key="3">
    <source>
        <dbReference type="EMBL" id="SFP55249.1"/>
    </source>
</evidence>
<organism evidence="3 4">
    <name type="scientific">Sphingomonas rubra</name>
    <dbReference type="NCBI Taxonomy" id="634430"/>
    <lineage>
        <taxon>Bacteria</taxon>
        <taxon>Pseudomonadati</taxon>
        <taxon>Pseudomonadota</taxon>
        <taxon>Alphaproteobacteria</taxon>
        <taxon>Sphingomonadales</taxon>
        <taxon>Sphingomonadaceae</taxon>
        <taxon>Sphingomonas</taxon>
    </lineage>
</organism>
<protein>
    <submittedName>
        <fullName evidence="3">Uncharacterized protein YydD, contains DUF2326 domain</fullName>
    </submittedName>
</protein>
<proteinExistence type="predicted"/>
<reference evidence="3 4" key="1">
    <citation type="submission" date="2016-10" db="EMBL/GenBank/DDBJ databases">
        <authorList>
            <person name="de Groot N.N."/>
        </authorList>
    </citation>
    <scope>NUCLEOTIDE SEQUENCE [LARGE SCALE GENOMIC DNA]</scope>
    <source>
        <strain evidence="3 4">CGMCC 1.9113</strain>
    </source>
</reference>
<feature type="domain" description="DUF2326" evidence="2">
    <location>
        <begin position="449"/>
        <end position="579"/>
    </location>
</feature>
<accession>A0A1I5R9Q1</accession>
<keyword evidence="1" id="KW-0175">Coiled coil</keyword>
<dbReference type="OrthoDB" id="7314834at2"/>